<keyword evidence="2" id="KW-1185">Reference proteome</keyword>
<proteinExistence type="predicted"/>
<dbReference type="KEGG" id="rpm:RSPPHO_01910"/>
<accession>H6SKM1</accession>
<organism evidence="1 2">
    <name type="scientific">Pararhodospirillum photometricum DSM 122</name>
    <dbReference type="NCBI Taxonomy" id="1150469"/>
    <lineage>
        <taxon>Bacteria</taxon>
        <taxon>Pseudomonadati</taxon>
        <taxon>Pseudomonadota</taxon>
        <taxon>Alphaproteobacteria</taxon>
        <taxon>Rhodospirillales</taxon>
        <taxon>Rhodospirillaceae</taxon>
        <taxon>Pararhodospirillum</taxon>
    </lineage>
</organism>
<dbReference type="STRING" id="1150469.RSPPHO_01910"/>
<name>H6SKM1_PARPM</name>
<gene>
    <name evidence="1" type="ORF">RSPPHO_01910</name>
</gene>
<dbReference type="PATRIC" id="fig|1150469.3.peg.2147"/>
<sequence length="313" mass="33143">MPDDGVISWINPLAGPGDASDAVAAAFLAAVNGLRPSDLVINRLYGASQRVVACLQARGLLSPHAGRWGSAVGGGAVGRCTAIQIEALPPTADLFLPLVSDADSETPAAALACLARAVVETGLGRAVPRPDGRAIVLRLEDLPIALLPVCRQGARLLVPGRDPEGLPQWVEHDPGAEVACLRRLDHLEGPRPRRLLCLLKAWRVRNRVPVSGYALEILVGAYFQSTRTPAGLPLLFEMFMAWARDALPGAFALPGASRRLFLGKGLQGATVSAYWRCVRARHLAASGEVGPASAVWRDLLGPVFPRLPETLPA</sequence>
<dbReference type="AlphaFoldDB" id="H6SKM1"/>
<dbReference type="RefSeq" id="WP_014415171.1">
    <property type="nucleotide sequence ID" value="NC_017059.1"/>
</dbReference>
<dbReference type="Proteomes" id="UP000033220">
    <property type="component" value="Chromosome DSM 122"/>
</dbReference>
<dbReference type="HOGENOM" id="CLU_888198_0_0_5"/>
<reference evidence="1 2" key="1">
    <citation type="submission" date="2012-02" db="EMBL/GenBank/DDBJ databases">
        <title>Shotgun genome sequence of Phaeospirillum photometricum DSM 122.</title>
        <authorList>
            <person name="Duquesne K."/>
            <person name="Sturgis J."/>
        </authorList>
    </citation>
    <scope>NUCLEOTIDE SEQUENCE [LARGE SCALE GENOMIC DNA]</scope>
    <source>
        <strain evidence="2">DSM122</strain>
    </source>
</reference>
<protein>
    <submittedName>
        <fullName evidence="1">Uncharacterized protein</fullName>
    </submittedName>
</protein>
<evidence type="ECO:0000313" key="1">
    <source>
        <dbReference type="EMBL" id="CCG08536.1"/>
    </source>
</evidence>
<dbReference type="OrthoDB" id="2082416at2"/>
<dbReference type="EMBL" id="HE663493">
    <property type="protein sequence ID" value="CCG08536.1"/>
    <property type="molecule type" value="Genomic_DNA"/>
</dbReference>
<evidence type="ECO:0000313" key="2">
    <source>
        <dbReference type="Proteomes" id="UP000033220"/>
    </source>
</evidence>